<dbReference type="EMBL" id="AP019307">
    <property type="protein sequence ID" value="BBH17528.1"/>
    <property type="molecule type" value="Genomic_DNA"/>
</dbReference>
<dbReference type="KEGG" id="nbe:Back2_18150"/>
<sequence>MADLPELNRGALGTAVLAFIENDGIPAQRLETAIRAYLWSMEEADATGLHPSYNDLRRALGKEPIPTCPKCGERVPHRDDSRCVQPHAGRE</sequence>
<accession>A0A3G9J1U4</accession>
<dbReference type="Proteomes" id="UP000271573">
    <property type="component" value="Chromosome"/>
</dbReference>
<protein>
    <submittedName>
        <fullName evidence="2">Uncharacterized protein</fullName>
    </submittedName>
</protein>
<gene>
    <name evidence="2" type="ORF">Back2_18150</name>
</gene>
<dbReference type="RefSeq" id="WP_125568756.1">
    <property type="nucleotide sequence ID" value="NZ_AP019307.1"/>
</dbReference>
<reference evidence="2 3" key="1">
    <citation type="submission" date="2018-11" db="EMBL/GenBank/DDBJ databases">
        <title>Complete genome sequence of Nocardioides baekrokdamisoli strain KCTC 39748.</title>
        <authorList>
            <person name="Kang S.W."/>
            <person name="Lee K.C."/>
            <person name="Kim K.K."/>
            <person name="Kim J.S."/>
            <person name="Kim D.S."/>
            <person name="Ko S.H."/>
            <person name="Yang S.H."/>
            <person name="Shin Y.K."/>
            <person name="Lee J.S."/>
        </authorList>
    </citation>
    <scope>NUCLEOTIDE SEQUENCE [LARGE SCALE GENOMIC DNA]</scope>
    <source>
        <strain evidence="2 3">KCTC 39748</strain>
    </source>
</reference>
<keyword evidence="3" id="KW-1185">Reference proteome</keyword>
<dbReference type="AlphaFoldDB" id="A0A3G9J1U4"/>
<organism evidence="2 3">
    <name type="scientific">Nocardioides baekrokdamisoli</name>
    <dbReference type="NCBI Taxonomy" id="1804624"/>
    <lineage>
        <taxon>Bacteria</taxon>
        <taxon>Bacillati</taxon>
        <taxon>Actinomycetota</taxon>
        <taxon>Actinomycetes</taxon>
        <taxon>Propionibacteriales</taxon>
        <taxon>Nocardioidaceae</taxon>
        <taxon>Nocardioides</taxon>
    </lineage>
</organism>
<proteinExistence type="predicted"/>
<evidence type="ECO:0000313" key="2">
    <source>
        <dbReference type="EMBL" id="BBH17528.1"/>
    </source>
</evidence>
<evidence type="ECO:0000256" key="1">
    <source>
        <dbReference type="SAM" id="MobiDB-lite"/>
    </source>
</evidence>
<feature type="region of interest" description="Disordered" evidence="1">
    <location>
        <begin position="71"/>
        <end position="91"/>
    </location>
</feature>
<evidence type="ECO:0000313" key="3">
    <source>
        <dbReference type="Proteomes" id="UP000271573"/>
    </source>
</evidence>
<name>A0A3G9J1U4_9ACTN</name>